<dbReference type="EMBL" id="KT962245">
    <property type="protein sequence ID" value="ALO80153.1"/>
    <property type="molecule type" value="Genomic_RNA"/>
</dbReference>
<sequence>MEKIDFHGGCRGCTMQEDHGVTKCVGCQYFKADWNLPDLNTGKSEEKERTETRLLAIELTEKGAKFSKGHWYSKREFSIYKYRAKFIAENGKGEDLVNMDVYTTNTSKEELKFILTVAAQKKFLSSNVRGKIVNWSSKEADLKMENDIDFLLDF</sequence>
<gene>
    <name evidence="1" type="ORF">Phi4113_144</name>
</gene>
<dbReference type="Proteomes" id="UP000229115">
    <property type="component" value="Segment"/>
</dbReference>
<proteinExistence type="predicted"/>
<reference evidence="1 2" key="1">
    <citation type="submission" date="2015-10" db="EMBL/GenBank/DDBJ databases">
        <title>Large-scale maps of variable infection efficiencies in aquatic Bacteriodetes phage-host model systems.</title>
        <authorList>
            <person name="Holmfeldt K."/>
            <person name="Solonenko N."/>
            <person name="Howard-Varona C."/>
            <person name="Moreno M."/>
            <person name="Malmstrom R.R."/>
            <person name="Blow M.J."/>
            <person name="Sullivan M.B."/>
        </authorList>
    </citation>
    <scope>NUCLEOTIDE SEQUENCE [LARGE SCALE GENOMIC DNA]</scope>
</reference>
<organism evidence="1 2">
    <name type="scientific">Cellulophaga phage phi4:1_13</name>
    <dbReference type="NCBI Taxonomy" id="1747284"/>
    <lineage>
        <taxon>Viruses</taxon>
        <taxon>Duplodnaviria</taxon>
        <taxon>Heunggongvirae</taxon>
        <taxon>Uroviricota</taxon>
        <taxon>Caudoviricetes</taxon>
        <taxon>Lightbulbvirus</taxon>
        <taxon>Lightbulbvirus Cba41</taxon>
    </lineage>
</organism>
<protein>
    <submittedName>
        <fullName evidence="1">Uncharacterized protein</fullName>
    </submittedName>
</protein>
<accession>A0A0S2MW84</accession>
<evidence type="ECO:0000313" key="2">
    <source>
        <dbReference type="Proteomes" id="UP000229115"/>
    </source>
</evidence>
<evidence type="ECO:0000313" key="1">
    <source>
        <dbReference type="EMBL" id="ALO80153.1"/>
    </source>
</evidence>
<name>A0A0S2MW84_9CAUD</name>